<gene>
    <name evidence="1" type="ORF">AFUS01_LOCUS2762</name>
</gene>
<evidence type="ECO:0000313" key="1">
    <source>
        <dbReference type="EMBL" id="CAG7680737.1"/>
    </source>
</evidence>
<protein>
    <submittedName>
        <fullName evidence="1">Uncharacterized protein</fullName>
    </submittedName>
</protein>
<name>A0A8J2JQQ8_9HEXA</name>
<dbReference type="EMBL" id="CAJVCH010015998">
    <property type="protein sequence ID" value="CAG7680737.1"/>
    <property type="molecule type" value="Genomic_DNA"/>
</dbReference>
<keyword evidence="2" id="KW-1185">Reference proteome</keyword>
<sequence length="53" mass="6260">MWENALNEGLWDCVFGEDNRELSEECDNKKFDPNGHQTRYQDLGLYFDCMKPG</sequence>
<accession>A0A8J2JQQ8</accession>
<dbReference type="AlphaFoldDB" id="A0A8J2JQQ8"/>
<reference evidence="1" key="1">
    <citation type="submission" date="2021-06" db="EMBL/GenBank/DDBJ databases">
        <authorList>
            <person name="Hodson N. C."/>
            <person name="Mongue J. A."/>
            <person name="Jaron S. K."/>
        </authorList>
    </citation>
    <scope>NUCLEOTIDE SEQUENCE</scope>
</reference>
<organism evidence="1 2">
    <name type="scientific">Allacma fusca</name>
    <dbReference type="NCBI Taxonomy" id="39272"/>
    <lineage>
        <taxon>Eukaryota</taxon>
        <taxon>Metazoa</taxon>
        <taxon>Ecdysozoa</taxon>
        <taxon>Arthropoda</taxon>
        <taxon>Hexapoda</taxon>
        <taxon>Collembola</taxon>
        <taxon>Symphypleona</taxon>
        <taxon>Sminthuridae</taxon>
        <taxon>Allacma</taxon>
    </lineage>
</organism>
<proteinExistence type="predicted"/>
<dbReference type="Proteomes" id="UP000708208">
    <property type="component" value="Unassembled WGS sequence"/>
</dbReference>
<comment type="caution">
    <text evidence="1">The sequence shown here is derived from an EMBL/GenBank/DDBJ whole genome shotgun (WGS) entry which is preliminary data.</text>
</comment>
<feature type="non-terminal residue" evidence="1">
    <location>
        <position position="53"/>
    </location>
</feature>
<evidence type="ECO:0000313" key="2">
    <source>
        <dbReference type="Proteomes" id="UP000708208"/>
    </source>
</evidence>